<organism evidence="1 2">
    <name type="scientific">Caerostris extrusa</name>
    <name type="common">Bark spider</name>
    <name type="synonym">Caerostris bankana</name>
    <dbReference type="NCBI Taxonomy" id="172846"/>
    <lineage>
        <taxon>Eukaryota</taxon>
        <taxon>Metazoa</taxon>
        <taxon>Ecdysozoa</taxon>
        <taxon>Arthropoda</taxon>
        <taxon>Chelicerata</taxon>
        <taxon>Arachnida</taxon>
        <taxon>Araneae</taxon>
        <taxon>Araneomorphae</taxon>
        <taxon>Entelegynae</taxon>
        <taxon>Araneoidea</taxon>
        <taxon>Araneidae</taxon>
        <taxon>Caerostris</taxon>
    </lineage>
</organism>
<dbReference type="AlphaFoldDB" id="A0AAV4Y4P3"/>
<accession>A0AAV4Y4P3</accession>
<keyword evidence="2" id="KW-1185">Reference proteome</keyword>
<reference evidence="1 2" key="1">
    <citation type="submission" date="2021-06" db="EMBL/GenBank/DDBJ databases">
        <title>Caerostris extrusa draft genome.</title>
        <authorList>
            <person name="Kono N."/>
            <person name="Arakawa K."/>
        </authorList>
    </citation>
    <scope>NUCLEOTIDE SEQUENCE [LARGE SCALE GENOMIC DNA]</scope>
</reference>
<evidence type="ECO:0000313" key="2">
    <source>
        <dbReference type="Proteomes" id="UP001054945"/>
    </source>
</evidence>
<sequence>METEYLASMEHFVYALFAYQYDGSGSFSIILNSLNSEECLTLKQVLDTLLKMNDIYGKIFDYYFEKLKDDYFLLSKRDFAAFVLLKSVKFSKLPSFYNFLLVCLFMCRLLQSQPECLLLVQIMAKCLIIIFTEQYEDFFMANGGLRGMSKYFDEIEKEDLRSFAFFHHANSENEDILIPTFEHVFEIVREFDECDLMDFDIGHSELEYLYDYYYPDEE</sequence>
<dbReference type="EMBL" id="BPLR01018733">
    <property type="protein sequence ID" value="GIZ01864.1"/>
    <property type="molecule type" value="Genomic_DNA"/>
</dbReference>
<proteinExistence type="predicted"/>
<dbReference type="Proteomes" id="UP001054945">
    <property type="component" value="Unassembled WGS sequence"/>
</dbReference>
<evidence type="ECO:0000313" key="1">
    <source>
        <dbReference type="EMBL" id="GIZ01864.1"/>
    </source>
</evidence>
<comment type="caution">
    <text evidence="1">The sequence shown here is derived from an EMBL/GenBank/DDBJ whole genome shotgun (WGS) entry which is preliminary data.</text>
</comment>
<name>A0AAV4Y4P3_CAEEX</name>
<gene>
    <name evidence="1" type="ORF">CEXT_171261</name>
</gene>
<protein>
    <submittedName>
        <fullName evidence="1">Uncharacterized protein</fullName>
    </submittedName>
</protein>